<dbReference type="Proteomes" id="UP000296049">
    <property type="component" value="Unassembled WGS sequence"/>
</dbReference>
<dbReference type="EMBL" id="KB743413">
    <property type="protein sequence ID" value="EOA98854.1"/>
    <property type="molecule type" value="Genomic_DNA"/>
</dbReference>
<proteinExistence type="predicted"/>
<evidence type="ECO:0000313" key="2">
    <source>
        <dbReference type="Proteomes" id="UP000296049"/>
    </source>
</evidence>
<keyword evidence="2" id="KW-1185">Reference proteome</keyword>
<sequence length="183" mass="20624">MWYSITTSFGNPSFTKQSKVNPLSKLSSAVLMQRLEIRISARDKKGRNHLQAKTGIVSDLPEVKPCLLTASQLLPSRIKQNPSPKLLPESCNYLENQIVSVAPRPITGKGASIYTAGPCRSLRCPLSPRPQRFLQELKERVPAGTFRRTKLNTTSIYVRKKQHMREAVRDFTVQSNMQKAFTP</sequence>
<protein>
    <submittedName>
        <fullName evidence="1">Uncharacterized protein</fullName>
    </submittedName>
</protein>
<gene>
    <name evidence="1" type="ORF">Anapl_14631</name>
</gene>
<organism evidence="1 2">
    <name type="scientific">Anas platyrhynchos</name>
    <name type="common">Mallard</name>
    <name type="synonym">Anas boschas</name>
    <dbReference type="NCBI Taxonomy" id="8839"/>
    <lineage>
        <taxon>Eukaryota</taxon>
        <taxon>Metazoa</taxon>
        <taxon>Chordata</taxon>
        <taxon>Craniata</taxon>
        <taxon>Vertebrata</taxon>
        <taxon>Euteleostomi</taxon>
        <taxon>Archelosauria</taxon>
        <taxon>Archosauria</taxon>
        <taxon>Dinosauria</taxon>
        <taxon>Saurischia</taxon>
        <taxon>Theropoda</taxon>
        <taxon>Coelurosauria</taxon>
        <taxon>Aves</taxon>
        <taxon>Neognathae</taxon>
        <taxon>Galloanserae</taxon>
        <taxon>Anseriformes</taxon>
        <taxon>Anatidae</taxon>
        <taxon>Anatinae</taxon>
        <taxon>Anas</taxon>
    </lineage>
</organism>
<evidence type="ECO:0000313" key="1">
    <source>
        <dbReference type="EMBL" id="EOA98854.1"/>
    </source>
</evidence>
<name>R0LBN6_ANAPL</name>
<dbReference type="AlphaFoldDB" id="R0LBN6"/>
<accession>R0LBN6</accession>
<reference evidence="2" key="1">
    <citation type="journal article" date="2013" name="Nat. Genet.">
        <title>The duck genome and transcriptome provide insight into an avian influenza virus reservoir species.</title>
        <authorList>
            <person name="Huang Y."/>
            <person name="Li Y."/>
            <person name="Burt D.W."/>
            <person name="Chen H."/>
            <person name="Zhang Y."/>
            <person name="Qian W."/>
            <person name="Kim H."/>
            <person name="Gan S."/>
            <person name="Zhao Y."/>
            <person name="Li J."/>
            <person name="Yi K."/>
            <person name="Feng H."/>
            <person name="Zhu P."/>
            <person name="Li B."/>
            <person name="Liu Q."/>
            <person name="Fairley S."/>
            <person name="Magor K.E."/>
            <person name="Du Z."/>
            <person name="Hu X."/>
            <person name="Goodman L."/>
            <person name="Tafer H."/>
            <person name="Vignal A."/>
            <person name="Lee T."/>
            <person name="Kim K.W."/>
            <person name="Sheng Z."/>
            <person name="An Y."/>
            <person name="Searle S."/>
            <person name="Herrero J."/>
            <person name="Groenen M.A."/>
            <person name="Crooijmans R.P."/>
            <person name="Faraut T."/>
            <person name="Cai Q."/>
            <person name="Webster R.G."/>
            <person name="Aldridge J.R."/>
            <person name="Warren W.C."/>
            <person name="Bartschat S."/>
            <person name="Kehr S."/>
            <person name="Marz M."/>
            <person name="Stadler P.F."/>
            <person name="Smith J."/>
            <person name="Kraus R.H."/>
            <person name="Zhao Y."/>
            <person name="Ren L."/>
            <person name="Fei J."/>
            <person name="Morisson M."/>
            <person name="Kaiser P."/>
            <person name="Griffin D.K."/>
            <person name="Rao M."/>
            <person name="Pitel F."/>
            <person name="Wang J."/>
            <person name="Li N."/>
        </authorList>
    </citation>
    <scope>NUCLEOTIDE SEQUENCE [LARGE SCALE GENOMIC DNA]</scope>
</reference>